<dbReference type="Gene3D" id="1.20.58.2220">
    <property type="entry name" value="Formin, FH2 domain"/>
    <property type="match status" value="1"/>
</dbReference>
<dbReference type="InterPro" id="IPR015425">
    <property type="entry name" value="FH2_Formin"/>
</dbReference>
<organism evidence="4 5">
    <name type="scientific">Helianthus annuus</name>
    <name type="common">Common sunflower</name>
    <dbReference type="NCBI Taxonomy" id="4232"/>
    <lineage>
        <taxon>Eukaryota</taxon>
        <taxon>Viridiplantae</taxon>
        <taxon>Streptophyta</taxon>
        <taxon>Embryophyta</taxon>
        <taxon>Tracheophyta</taxon>
        <taxon>Spermatophyta</taxon>
        <taxon>Magnoliopsida</taxon>
        <taxon>eudicotyledons</taxon>
        <taxon>Gunneridae</taxon>
        <taxon>Pentapetalae</taxon>
        <taxon>asterids</taxon>
        <taxon>campanulids</taxon>
        <taxon>Asterales</taxon>
        <taxon>Asteraceae</taxon>
        <taxon>Asteroideae</taxon>
        <taxon>Heliantheae alliance</taxon>
        <taxon>Heliantheae</taxon>
        <taxon>Helianthus</taxon>
    </lineage>
</organism>
<proteinExistence type="inferred from homology"/>
<dbReference type="PANTHER" id="PTHR45733">
    <property type="entry name" value="FORMIN-J"/>
    <property type="match status" value="1"/>
</dbReference>
<dbReference type="InParanoid" id="A0A251RW96"/>
<comment type="similarity">
    <text evidence="1">Belongs to the formin-like family. Class-II subfamily.</text>
</comment>
<sequence length="264" mass="30437">MLGECEQFFLELMKVPRMESKLRVFLFKVQFNTQVNFMLSGFKKTLNTIQSACYEIRTSVKLKEIMKRILYLDNVLNQRTDRGSAIDFKLDSLLQFTDTRASNSKMTLVHYLCKVIAKKSPDLLYFHVDLVSLGSVTKIQLKSVAEELAEIFKGLEKAKQELVASANDGPVSEVFHKTLNGFIGFAESEVMFVLDLFKAVGRNADTLSQYFGEDPARYPFEQVTQTLFNFVRLFRKAHEENCKQDELERKKAKTQVNMETHFHA</sequence>
<dbReference type="Proteomes" id="UP000215914">
    <property type="component" value="Chromosome 16"/>
</dbReference>
<dbReference type="InterPro" id="IPR051144">
    <property type="entry name" value="Formin_homology_domain"/>
</dbReference>
<gene>
    <name evidence="4" type="ORF">HannXRQ_Chr16g0502681</name>
    <name evidence="3" type="ORF">HanXRQr2_Chr16g0729131</name>
</gene>
<accession>A0A251RW96</accession>
<name>A0A251RW96_HELAN</name>
<reference evidence="3 5" key="1">
    <citation type="journal article" date="2017" name="Nature">
        <title>The sunflower genome provides insights into oil metabolism, flowering and Asterid evolution.</title>
        <authorList>
            <person name="Badouin H."/>
            <person name="Gouzy J."/>
            <person name="Grassa C.J."/>
            <person name="Murat F."/>
            <person name="Staton S.E."/>
            <person name="Cottret L."/>
            <person name="Lelandais-Briere C."/>
            <person name="Owens G.L."/>
            <person name="Carrere S."/>
            <person name="Mayjonade B."/>
            <person name="Legrand L."/>
            <person name="Gill N."/>
            <person name="Kane N.C."/>
            <person name="Bowers J.E."/>
            <person name="Hubner S."/>
            <person name="Bellec A."/>
            <person name="Berard A."/>
            <person name="Berges H."/>
            <person name="Blanchet N."/>
            <person name="Boniface M.C."/>
            <person name="Brunel D."/>
            <person name="Catrice O."/>
            <person name="Chaidir N."/>
            <person name="Claudel C."/>
            <person name="Donnadieu C."/>
            <person name="Faraut T."/>
            <person name="Fievet G."/>
            <person name="Helmstetter N."/>
            <person name="King M."/>
            <person name="Knapp S.J."/>
            <person name="Lai Z."/>
            <person name="Le Paslier M.C."/>
            <person name="Lippi Y."/>
            <person name="Lorenzon L."/>
            <person name="Mandel J.R."/>
            <person name="Marage G."/>
            <person name="Marchand G."/>
            <person name="Marquand E."/>
            <person name="Bret-Mestries E."/>
            <person name="Morien E."/>
            <person name="Nambeesan S."/>
            <person name="Nguyen T."/>
            <person name="Pegot-Espagnet P."/>
            <person name="Pouilly N."/>
            <person name="Raftis F."/>
            <person name="Sallet E."/>
            <person name="Schiex T."/>
            <person name="Thomas J."/>
            <person name="Vandecasteele C."/>
            <person name="Vares D."/>
            <person name="Vear F."/>
            <person name="Vautrin S."/>
            <person name="Crespi M."/>
            <person name="Mangin B."/>
            <person name="Burke J.M."/>
            <person name="Salse J."/>
            <person name="Munos S."/>
            <person name="Vincourt P."/>
            <person name="Rieseberg L.H."/>
            <person name="Langlade N.B."/>
        </authorList>
    </citation>
    <scope>NUCLEOTIDE SEQUENCE [LARGE SCALE GENOMIC DNA]</scope>
    <source>
        <strain evidence="5">cv. SF193</strain>
        <tissue evidence="3">Leaves</tissue>
    </source>
</reference>
<evidence type="ECO:0000313" key="3">
    <source>
        <dbReference type="EMBL" id="KAF5758432.1"/>
    </source>
</evidence>
<dbReference type="InterPro" id="IPR042201">
    <property type="entry name" value="FH2_Formin_sf"/>
</dbReference>
<reference evidence="4" key="2">
    <citation type="submission" date="2017-02" db="EMBL/GenBank/DDBJ databases">
        <title>Sunflower complete genome.</title>
        <authorList>
            <person name="Langlade N."/>
            <person name="Munos S."/>
        </authorList>
    </citation>
    <scope>NUCLEOTIDE SEQUENCE [LARGE SCALE GENOMIC DNA]</scope>
    <source>
        <tissue evidence="4">Leaves</tissue>
    </source>
</reference>
<feature type="domain" description="FH2" evidence="2">
    <location>
        <begin position="1"/>
        <end position="260"/>
    </location>
</feature>
<dbReference type="PROSITE" id="PS51444">
    <property type="entry name" value="FH2"/>
    <property type="match status" value="1"/>
</dbReference>
<dbReference type="Gramene" id="mRNA:HanXRQr2_Chr16g0729131">
    <property type="protein sequence ID" value="mRNA:HanXRQr2_Chr16g0729131"/>
    <property type="gene ID" value="HanXRQr2_Chr16g0729131"/>
</dbReference>
<keyword evidence="5" id="KW-1185">Reference proteome</keyword>
<evidence type="ECO:0000259" key="2">
    <source>
        <dbReference type="PROSITE" id="PS51444"/>
    </source>
</evidence>
<evidence type="ECO:0000313" key="4">
    <source>
        <dbReference type="EMBL" id="OTF90720.1"/>
    </source>
</evidence>
<dbReference type="EMBL" id="CM007905">
    <property type="protein sequence ID" value="OTF90720.1"/>
    <property type="molecule type" value="Genomic_DNA"/>
</dbReference>
<evidence type="ECO:0000256" key="1">
    <source>
        <dbReference type="ARBA" id="ARBA00006468"/>
    </source>
</evidence>
<evidence type="ECO:0000313" key="5">
    <source>
        <dbReference type="Proteomes" id="UP000215914"/>
    </source>
</evidence>
<protein>
    <submittedName>
        <fullName evidence="3 4">Formin, FH2 domain-containing protein</fullName>
    </submittedName>
</protein>
<dbReference type="Pfam" id="PF02181">
    <property type="entry name" value="FH2"/>
    <property type="match status" value="1"/>
</dbReference>
<dbReference type="AlphaFoldDB" id="A0A251RW96"/>
<dbReference type="OMA" id="METHFHA"/>
<dbReference type="STRING" id="4232.A0A251RW96"/>
<dbReference type="SUPFAM" id="SSF101447">
    <property type="entry name" value="Formin homology 2 domain (FH2 domain)"/>
    <property type="match status" value="1"/>
</dbReference>
<dbReference type="PANTHER" id="PTHR45733:SF10">
    <property type="entry name" value="FORMIN-LIKE PROTEIN 15A-RELATED"/>
    <property type="match status" value="1"/>
</dbReference>
<dbReference type="EMBL" id="MNCJ02000331">
    <property type="protein sequence ID" value="KAF5758432.1"/>
    <property type="molecule type" value="Genomic_DNA"/>
</dbReference>
<reference evidence="3" key="3">
    <citation type="submission" date="2020-06" db="EMBL/GenBank/DDBJ databases">
        <title>Helianthus annuus Genome sequencing and assembly Release 2.</title>
        <authorList>
            <person name="Gouzy J."/>
            <person name="Langlade N."/>
            <person name="Munos S."/>
        </authorList>
    </citation>
    <scope>NUCLEOTIDE SEQUENCE</scope>
    <source>
        <tissue evidence="3">Leaves</tissue>
    </source>
</reference>